<accession>A0ABR6KJ06</accession>
<dbReference type="InterPro" id="IPR013815">
    <property type="entry name" value="ATP_grasp_subdomain_1"/>
</dbReference>
<dbReference type="EMBL" id="JACHOC010000002">
    <property type="protein sequence ID" value="MBB4621323.1"/>
    <property type="molecule type" value="Genomic_DNA"/>
</dbReference>
<protein>
    <submittedName>
        <fullName evidence="3">Carbamoyl-phosphate synthase large subunit</fullName>
        <ecNumber evidence="3">6.3.5.5</ecNumber>
    </submittedName>
</protein>
<proteinExistence type="predicted"/>
<evidence type="ECO:0000259" key="2">
    <source>
        <dbReference type="PROSITE" id="PS50975"/>
    </source>
</evidence>
<evidence type="ECO:0000313" key="3">
    <source>
        <dbReference type="EMBL" id="MBB4621323.1"/>
    </source>
</evidence>
<keyword evidence="1" id="KW-0067">ATP-binding</keyword>
<dbReference type="EC" id="6.3.5.5" evidence="3"/>
<dbReference type="Pfam" id="PF15632">
    <property type="entry name" value="ATPgrasp_Ter"/>
    <property type="match status" value="1"/>
</dbReference>
<organism evidence="3 4">
    <name type="scientific">Parabacteroides faecis</name>
    <dbReference type="NCBI Taxonomy" id="1217282"/>
    <lineage>
        <taxon>Bacteria</taxon>
        <taxon>Pseudomonadati</taxon>
        <taxon>Bacteroidota</taxon>
        <taxon>Bacteroidia</taxon>
        <taxon>Bacteroidales</taxon>
        <taxon>Tannerellaceae</taxon>
        <taxon>Parabacteroides</taxon>
    </lineage>
</organism>
<dbReference type="PROSITE" id="PS50975">
    <property type="entry name" value="ATP_GRASP"/>
    <property type="match status" value="1"/>
</dbReference>
<dbReference type="Gene3D" id="3.40.50.20">
    <property type="match status" value="1"/>
</dbReference>
<name>A0ABR6KJ06_9BACT</name>
<dbReference type="InterPro" id="IPR011761">
    <property type="entry name" value="ATP-grasp"/>
</dbReference>
<dbReference type="Pfam" id="PF21360">
    <property type="entry name" value="PylC-like_N"/>
    <property type="match status" value="1"/>
</dbReference>
<dbReference type="Gene3D" id="3.30.1490.20">
    <property type="entry name" value="ATP-grasp fold, A domain"/>
    <property type="match status" value="1"/>
</dbReference>
<reference evidence="3 4" key="1">
    <citation type="submission" date="2020-08" db="EMBL/GenBank/DDBJ databases">
        <title>Genomic Encyclopedia of Type Strains, Phase IV (KMG-IV): sequencing the most valuable type-strain genomes for metagenomic binning, comparative biology and taxonomic classification.</title>
        <authorList>
            <person name="Goeker M."/>
        </authorList>
    </citation>
    <scope>NUCLEOTIDE SEQUENCE [LARGE SCALE GENOMIC DNA]</scope>
    <source>
        <strain evidence="3 4">DSM 102983</strain>
    </source>
</reference>
<sequence length="321" mass="37165">MEMNILITSAGKRVVLTKKFQETLKRFYSDSKVFTTDMNPDMAPAGIISDGCFVVPRVTATDYIDKLLQICKGQKVGIIIPTIDTELLVLAENKELFQKNGIEPIVSDLAFIQACRDKRNTSIFLSEHDIRVPAPIDKNHPTFPLFAKPYDGSLSKDLYVVRNREELTPEILNHPKLIFMEYIDKREYKEFTVDMYYGKDNRVKAIIPRERVEIRAGEINKGFTRKNFLVQFLKKRLDYLSGVIGCICIQLFYRESDHDVVGIEINPRFGGGYPLSYYAGANFPEYIVREYIQGESLEYIDTWRDNTLMLRYDSEVIVYEK</sequence>
<dbReference type="Gene3D" id="3.30.470.20">
    <property type="entry name" value="ATP-grasp fold, B domain"/>
    <property type="match status" value="1"/>
</dbReference>
<dbReference type="GO" id="GO:0004088">
    <property type="term" value="F:carbamoyl-phosphate synthase (glutamine-hydrolyzing) activity"/>
    <property type="evidence" value="ECO:0007669"/>
    <property type="project" value="UniProtKB-EC"/>
</dbReference>
<dbReference type="Proteomes" id="UP000533637">
    <property type="component" value="Unassembled WGS sequence"/>
</dbReference>
<dbReference type="InterPro" id="IPR048764">
    <property type="entry name" value="PylC_N"/>
</dbReference>
<feature type="domain" description="ATP-grasp" evidence="2">
    <location>
        <begin position="94"/>
        <end position="292"/>
    </location>
</feature>
<dbReference type="RefSeq" id="WP_183669555.1">
    <property type="nucleotide sequence ID" value="NZ_BMPB01000003.1"/>
</dbReference>
<gene>
    <name evidence="3" type="ORF">GGQ57_001217</name>
</gene>
<comment type="caution">
    <text evidence="3">The sequence shown here is derived from an EMBL/GenBank/DDBJ whole genome shotgun (WGS) entry which is preliminary data.</text>
</comment>
<evidence type="ECO:0000256" key="1">
    <source>
        <dbReference type="PROSITE-ProRule" id="PRU00409"/>
    </source>
</evidence>
<dbReference type="SUPFAM" id="SSF56059">
    <property type="entry name" value="Glutathione synthetase ATP-binding domain-like"/>
    <property type="match status" value="1"/>
</dbReference>
<keyword evidence="1" id="KW-0547">Nucleotide-binding</keyword>
<keyword evidence="4" id="KW-1185">Reference proteome</keyword>
<keyword evidence="3" id="KW-0436">Ligase</keyword>
<evidence type="ECO:0000313" key="4">
    <source>
        <dbReference type="Proteomes" id="UP000533637"/>
    </source>
</evidence>